<evidence type="ECO:0000313" key="1">
    <source>
        <dbReference type="EMBL" id="KAF7633580.1"/>
    </source>
</evidence>
<sequence length="66" mass="7702">MIISSPKYKRALVLCVLYSNKKEFPRRNISLVKGFNSIYLFLQNFCGGKVVNILGFKLVINWFDAW</sequence>
<evidence type="ECO:0000313" key="2">
    <source>
        <dbReference type="Proteomes" id="UP000605970"/>
    </source>
</evidence>
<dbReference type="EMBL" id="JABEBT010000073">
    <property type="protein sequence ID" value="KAF7633580.1"/>
    <property type="molecule type" value="Genomic_DNA"/>
</dbReference>
<dbReference type="Proteomes" id="UP000605970">
    <property type="component" value="Unassembled WGS sequence"/>
</dbReference>
<organism evidence="1 2">
    <name type="scientific">Meloidogyne graminicola</name>
    <dbReference type="NCBI Taxonomy" id="189291"/>
    <lineage>
        <taxon>Eukaryota</taxon>
        <taxon>Metazoa</taxon>
        <taxon>Ecdysozoa</taxon>
        <taxon>Nematoda</taxon>
        <taxon>Chromadorea</taxon>
        <taxon>Rhabditida</taxon>
        <taxon>Tylenchina</taxon>
        <taxon>Tylenchomorpha</taxon>
        <taxon>Tylenchoidea</taxon>
        <taxon>Meloidogynidae</taxon>
        <taxon>Meloidogyninae</taxon>
        <taxon>Meloidogyne</taxon>
    </lineage>
</organism>
<dbReference type="AlphaFoldDB" id="A0A8S9ZJV3"/>
<reference evidence="1" key="1">
    <citation type="journal article" date="2020" name="Ecol. Evol.">
        <title>Genome structure and content of the rice root-knot nematode (Meloidogyne graminicola).</title>
        <authorList>
            <person name="Phan N.T."/>
            <person name="Danchin E.G.J."/>
            <person name="Klopp C."/>
            <person name="Perfus-Barbeoch L."/>
            <person name="Kozlowski D.K."/>
            <person name="Koutsovoulos G.D."/>
            <person name="Lopez-Roques C."/>
            <person name="Bouchez O."/>
            <person name="Zahm M."/>
            <person name="Besnard G."/>
            <person name="Bellafiore S."/>
        </authorList>
    </citation>
    <scope>NUCLEOTIDE SEQUENCE</scope>
    <source>
        <strain evidence="1">VN-18</strain>
    </source>
</reference>
<proteinExistence type="predicted"/>
<gene>
    <name evidence="1" type="ORF">Mgra_00006988</name>
</gene>
<name>A0A8S9ZJV3_9BILA</name>
<keyword evidence="2" id="KW-1185">Reference proteome</keyword>
<protein>
    <submittedName>
        <fullName evidence="1">Uncharacterized protein</fullName>
    </submittedName>
</protein>
<comment type="caution">
    <text evidence="1">The sequence shown here is derived from an EMBL/GenBank/DDBJ whole genome shotgun (WGS) entry which is preliminary data.</text>
</comment>
<accession>A0A8S9ZJV3</accession>